<feature type="region of interest" description="Disordered" evidence="4">
    <location>
        <begin position="218"/>
        <end position="319"/>
    </location>
</feature>
<dbReference type="Gene3D" id="1.20.870.10">
    <property type="entry name" value="Son of sevenless (SoS) protein Chain: S domain 1"/>
    <property type="match status" value="1"/>
</dbReference>
<feature type="region of interest" description="Disordered" evidence="4">
    <location>
        <begin position="441"/>
        <end position="472"/>
    </location>
</feature>
<evidence type="ECO:0000259" key="5">
    <source>
        <dbReference type="PROSITE" id="PS50009"/>
    </source>
</evidence>
<dbReference type="GO" id="GO:0005085">
    <property type="term" value="F:guanyl-nucleotide exchange factor activity"/>
    <property type="evidence" value="ECO:0007669"/>
    <property type="project" value="UniProtKB-KW"/>
</dbReference>
<sequence length="1166" mass="131361">MINVSFGFVDKETENSSPSPLAGSGPGGHKPSFKSTKLAKRARSFKDDVLEKISQMRSPTNQGIRSQSPKGGRTIKETDVVDSRAMYNKGPIEELDHQYKQLSIALKHFRDVVAKKKLEMLPGNGTIVLDTIWAINLIVQRSIVSPDNTKMVKAATNRMYQRVAKLIKLCDDALIDDQCSALDEQNVEEVLSLLDDAVKFLMKEVECKLSTQHNLTYMTTPRPSHGSTNLDMPAQRNSLPDIPLTPRDLQKLEQSSANTRIVRNSHSTESILRDSSPPPKPPLPHGIYRKESDSFITPPPLPPKKRNLENNYKTFNSDNSIFGSSLERMSLRSRSPEDSSSLLSATGSLDSVLNHSREDEEELNALMDHSVDNETVLESDLSDLTSTNGLNNPWPDDDSFANSHHHNLSLFLNQSNDFHHNRLSNTDSGFMSVQSLRNSSYSKRSSQQSTVSSQWSSQQCYTSSKQTTSSSVTEVNADNLLESHKNFIENQITLMNMRTVTQKTFLSSSEISSNHTSITIGDDVADKSISDESIPPAIPQKTRRKQERQPSPYDNVPESSLGEVLVTCQMHQSHHSLISNSSITACDDGNRPPPLPPKKKHMFQSVAYSVMAYMEMFGNCSHSNDSEFMRHSVHIQGHWSQSPKPGLPTTQSCSFSHTSSQSSSRSSHTQVQNLTIPYSSGDSSPIPSPLRSPNSISTPVSSSGTPPALPPKRSKSSSSKSSPPSTPQTMLAIETSKSPMKSLPDLLEHTTNNKTVEETPATTDLSCDMDLMEKTADMEKYLVFKGTEDDGPDIRGGCIDALIIQATKATKNGVFAYQEAFLTTYRTFITPYELITKLIRRFNYFYSQPDKKPKEAFALIIRVVSDFTPSDLDSATQQMLMDFVQQLISYGEITLAKALRVKHLERHNAKLLCVRGPVVEPPCPKNPSTYNLLDFKSEQIAEQMTFLDAELFMKIEIPEVLIWAQEQNEERSPNLTRFTEHFNKMSYWARTKILLADAKDRERYFLKFIKIMKHLRKINNFNSYLALLSALDSAPIRRLEWQKHVQEGLKEYCALIDSSSSFRAYRQALAETNPPCIPYIGLVLQDLTFVHIGNNNLLQSGLINFSKRWQQYNIVENMKRFKKCAYLFKRNDKIIDFFQNFDDYITEDEMWARSESIKPRGTKKQA</sequence>
<feature type="domain" description="N-terminal Ras-GEF" evidence="6">
    <location>
        <begin position="790"/>
        <end position="912"/>
    </location>
</feature>
<dbReference type="SMART" id="SM00229">
    <property type="entry name" value="RasGEFN"/>
    <property type="match status" value="1"/>
</dbReference>
<dbReference type="CDD" id="cd00155">
    <property type="entry name" value="RasGEF"/>
    <property type="match status" value="1"/>
</dbReference>
<feature type="region of interest" description="Disordered" evidence="4">
    <location>
        <begin position="54"/>
        <end position="75"/>
    </location>
</feature>
<feature type="region of interest" description="Disordered" evidence="4">
    <location>
        <begin position="1"/>
        <end position="42"/>
    </location>
</feature>
<dbReference type="InterPro" id="IPR000651">
    <property type="entry name" value="Ras-like_Gua-exchang_fac_N"/>
</dbReference>
<feature type="region of interest" description="Disordered" evidence="4">
    <location>
        <begin position="522"/>
        <end position="557"/>
    </location>
</feature>
<evidence type="ECO:0000313" key="7">
    <source>
        <dbReference type="EMBL" id="KAK9701807.1"/>
    </source>
</evidence>
<feature type="compositionally biased region" description="Polar residues" evidence="4">
    <location>
        <begin position="309"/>
        <end position="319"/>
    </location>
</feature>
<feature type="compositionally biased region" description="Polar residues" evidence="4">
    <location>
        <begin position="252"/>
        <end position="270"/>
    </location>
</feature>
<comment type="caution">
    <text evidence="7">The sequence shown here is derived from an EMBL/GenBank/DDBJ whole genome shotgun (WGS) entry which is preliminary data.</text>
</comment>
<gene>
    <name evidence="7" type="ORF">QE152_g30347</name>
</gene>
<dbReference type="PROSITE" id="PS00720">
    <property type="entry name" value="RASGEF"/>
    <property type="match status" value="1"/>
</dbReference>
<dbReference type="SMART" id="SM00147">
    <property type="entry name" value="RasGEF"/>
    <property type="match status" value="1"/>
</dbReference>
<accession>A0AAW1JEK1</accession>
<feature type="compositionally biased region" description="Polar residues" evidence="4">
    <location>
        <begin position="55"/>
        <end position="69"/>
    </location>
</feature>
<feature type="compositionally biased region" description="Polar residues" evidence="4">
    <location>
        <begin position="218"/>
        <end position="238"/>
    </location>
</feature>
<feature type="region of interest" description="Disordered" evidence="4">
    <location>
        <begin position="636"/>
        <end position="729"/>
    </location>
</feature>
<keyword evidence="1 3" id="KW-0344">Guanine-nucleotide releasing factor</keyword>
<dbReference type="Pfam" id="PF00618">
    <property type="entry name" value="RasGEF_N"/>
    <property type="match status" value="1"/>
</dbReference>
<dbReference type="PANTHER" id="PTHR23113:SF224">
    <property type="entry name" value="RAP GUANINE NUCLEOTIDE EXCHANGE FACTOR 1"/>
    <property type="match status" value="1"/>
</dbReference>
<evidence type="ECO:0000256" key="2">
    <source>
        <dbReference type="ARBA" id="ARBA00083313"/>
    </source>
</evidence>
<dbReference type="Gene3D" id="1.10.840.10">
    <property type="entry name" value="Ras guanine-nucleotide exchange factors catalytic domain"/>
    <property type="match status" value="1"/>
</dbReference>
<feature type="domain" description="Ras-GEF" evidence="5">
    <location>
        <begin position="936"/>
        <end position="1160"/>
    </location>
</feature>
<evidence type="ECO:0000259" key="6">
    <source>
        <dbReference type="PROSITE" id="PS50212"/>
    </source>
</evidence>
<evidence type="ECO:0000256" key="1">
    <source>
        <dbReference type="ARBA" id="ARBA00022658"/>
    </source>
</evidence>
<proteinExistence type="predicted"/>
<dbReference type="SUPFAM" id="SSF48366">
    <property type="entry name" value="Ras GEF"/>
    <property type="match status" value="1"/>
</dbReference>
<dbReference type="InterPro" id="IPR036964">
    <property type="entry name" value="RASGEF_cat_dom_sf"/>
</dbReference>
<dbReference type="FunFam" id="1.10.840.10:FF:000009">
    <property type="entry name" value="rap guanine nucleotide exchange factor 1"/>
    <property type="match status" value="1"/>
</dbReference>
<protein>
    <recommendedName>
        <fullName evidence="2">CRK SH3-binding GNRP</fullName>
    </recommendedName>
</protein>
<feature type="compositionally biased region" description="Low complexity" evidence="4">
    <location>
        <begin position="441"/>
        <end position="471"/>
    </location>
</feature>
<feature type="compositionally biased region" description="Low complexity" evidence="4">
    <location>
        <begin position="692"/>
        <end position="706"/>
    </location>
</feature>
<dbReference type="InterPro" id="IPR023578">
    <property type="entry name" value="Ras_GEF_dom_sf"/>
</dbReference>
<evidence type="ECO:0000256" key="3">
    <source>
        <dbReference type="PROSITE-ProRule" id="PRU00168"/>
    </source>
</evidence>
<dbReference type="Pfam" id="PF00617">
    <property type="entry name" value="RasGEF"/>
    <property type="match status" value="1"/>
</dbReference>
<dbReference type="PROSITE" id="PS50009">
    <property type="entry name" value="RASGEF_CAT"/>
    <property type="match status" value="1"/>
</dbReference>
<dbReference type="GO" id="GO:0007265">
    <property type="term" value="P:Ras protein signal transduction"/>
    <property type="evidence" value="ECO:0007669"/>
    <property type="project" value="TreeGrafter"/>
</dbReference>
<dbReference type="AlphaFoldDB" id="A0AAW1JEK1"/>
<dbReference type="PANTHER" id="PTHR23113">
    <property type="entry name" value="GUANINE NUCLEOTIDE EXCHANGE FACTOR"/>
    <property type="match status" value="1"/>
</dbReference>
<dbReference type="InterPro" id="IPR001895">
    <property type="entry name" value="RASGEF_cat_dom"/>
</dbReference>
<dbReference type="InterPro" id="IPR008937">
    <property type="entry name" value="Ras-like_GEF"/>
</dbReference>
<organism evidence="7 8">
    <name type="scientific">Popillia japonica</name>
    <name type="common">Japanese beetle</name>
    <dbReference type="NCBI Taxonomy" id="7064"/>
    <lineage>
        <taxon>Eukaryota</taxon>
        <taxon>Metazoa</taxon>
        <taxon>Ecdysozoa</taxon>
        <taxon>Arthropoda</taxon>
        <taxon>Hexapoda</taxon>
        <taxon>Insecta</taxon>
        <taxon>Pterygota</taxon>
        <taxon>Neoptera</taxon>
        <taxon>Endopterygota</taxon>
        <taxon>Coleoptera</taxon>
        <taxon>Polyphaga</taxon>
        <taxon>Scarabaeiformia</taxon>
        <taxon>Scarabaeidae</taxon>
        <taxon>Rutelinae</taxon>
        <taxon>Popillia</taxon>
    </lineage>
</organism>
<dbReference type="CDD" id="cd06224">
    <property type="entry name" value="REM"/>
    <property type="match status" value="1"/>
</dbReference>
<evidence type="ECO:0000256" key="4">
    <source>
        <dbReference type="SAM" id="MobiDB-lite"/>
    </source>
</evidence>
<dbReference type="Proteomes" id="UP001458880">
    <property type="component" value="Unassembled WGS sequence"/>
</dbReference>
<dbReference type="PROSITE" id="PS50212">
    <property type="entry name" value="RASGEF_NTER"/>
    <property type="match status" value="1"/>
</dbReference>
<name>A0AAW1JEK1_POPJA</name>
<keyword evidence="8" id="KW-1185">Reference proteome</keyword>
<evidence type="ECO:0000313" key="8">
    <source>
        <dbReference type="Proteomes" id="UP001458880"/>
    </source>
</evidence>
<dbReference type="EMBL" id="JASPKY010000407">
    <property type="protein sequence ID" value="KAK9701807.1"/>
    <property type="molecule type" value="Genomic_DNA"/>
</dbReference>
<reference evidence="7 8" key="1">
    <citation type="journal article" date="2024" name="BMC Genomics">
        <title>De novo assembly and annotation of Popillia japonica's genome with initial clues to its potential as an invasive pest.</title>
        <authorList>
            <person name="Cucini C."/>
            <person name="Boschi S."/>
            <person name="Funari R."/>
            <person name="Cardaioli E."/>
            <person name="Iannotti N."/>
            <person name="Marturano G."/>
            <person name="Paoli F."/>
            <person name="Bruttini M."/>
            <person name="Carapelli A."/>
            <person name="Frati F."/>
            <person name="Nardi F."/>
        </authorList>
    </citation>
    <scope>NUCLEOTIDE SEQUENCE [LARGE SCALE GENOMIC DNA]</scope>
    <source>
        <strain evidence="7">DMR45628</strain>
    </source>
</reference>
<dbReference type="GO" id="GO:0005886">
    <property type="term" value="C:plasma membrane"/>
    <property type="evidence" value="ECO:0007669"/>
    <property type="project" value="TreeGrafter"/>
</dbReference>
<dbReference type="InterPro" id="IPR019804">
    <property type="entry name" value="Ras_G-nucl-exch_fac_CS"/>
</dbReference>
<feature type="compositionally biased region" description="Polar residues" evidence="4">
    <location>
        <begin position="673"/>
        <end position="685"/>
    </location>
</feature>
<feature type="compositionally biased region" description="Low complexity" evidence="4">
    <location>
        <begin position="649"/>
        <end position="672"/>
    </location>
</feature>